<dbReference type="OrthoDB" id="21421at2"/>
<comment type="caution">
    <text evidence="3">The sequence shown here is derived from an EMBL/GenBank/DDBJ whole genome shotgun (WGS) entry which is preliminary data.</text>
</comment>
<keyword evidence="4" id="KW-1185">Reference proteome</keyword>
<dbReference type="HAMAP" id="MF_00612">
    <property type="entry name" value="UPF0225"/>
    <property type="match status" value="1"/>
</dbReference>
<evidence type="ECO:0000256" key="1">
    <source>
        <dbReference type="HAMAP-Rule" id="MF_00612"/>
    </source>
</evidence>
<proteinExistence type="inferred from homology"/>
<dbReference type="RefSeq" id="WP_103313006.1">
    <property type="nucleotide sequence ID" value="NZ_PPPD01000001.1"/>
</dbReference>
<gene>
    <name evidence="3" type="ORF">CVO96_15540</name>
</gene>
<dbReference type="InterPro" id="IPR023006">
    <property type="entry name" value="YchJ-like"/>
</dbReference>
<dbReference type="SUPFAM" id="SSF54427">
    <property type="entry name" value="NTF2-like"/>
    <property type="match status" value="1"/>
</dbReference>
<dbReference type="PANTHER" id="PTHR33747">
    <property type="entry name" value="UPF0225 PROTEIN SCO1677"/>
    <property type="match status" value="1"/>
</dbReference>
<dbReference type="Gene3D" id="3.10.450.50">
    <property type="match status" value="1"/>
</dbReference>
<dbReference type="Pfam" id="PF17775">
    <property type="entry name" value="YchJ_M-like"/>
    <property type="match status" value="1"/>
</dbReference>
<feature type="domain" description="YchJ-like middle NTF2-like" evidence="2">
    <location>
        <begin position="35"/>
        <end position="122"/>
    </location>
</feature>
<organism evidence="3 4">
    <name type="scientific">Deinococcus koreensis</name>
    <dbReference type="NCBI Taxonomy" id="2054903"/>
    <lineage>
        <taxon>Bacteria</taxon>
        <taxon>Thermotogati</taxon>
        <taxon>Deinococcota</taxon>
        <taxon>Deinococci</taxon>
        <taxon>Deinococcales</taxon>
        <taxon>Deinococcaceae</taxon>
        <taxon>Deinococcus</taxon>
    </lineage>
</organism>
<dbReference type="PANTHER" id="PTHR33747:SF1">
    <property type="entry name" value="ADENYLATE CYCLASE-ASSOCIATED CAP C-TERMINAL DOMAIN-CONTAINING PROTEIN"/>
    <property type="match status" value="1"/>
</dbReference>
<dbReference type="AlphaFoldDB" id="A0A2K3V1B8"/>
<dbReference type="EMBL" id="PPPD01000001">
    <property type="protein sequence ID" value="PNY82574.1"/>
    <property type="molecule type" value="Genomic_DNA"/>
</dbReference>
<dbReference type="InterPro" id="IPR032710">
    <property type="entry name" value="NTF2-like_dom_sf"/>
</dbReference>
<accession>A0A2K3V1B8</accession>
<evidence type="ECO:0000313" key="3">
    <source>
        <dbReference type="EMBL" id="PNY82574.1"/>
    </source>
</evidence>
<reference evidence="3 4" key="1">
    <citation type="submission" date="2018-01" db="EMBL/GenBank/DDBJ databases">
        <title>Deinococcus koreensis sp. nov., a radiation-resistant bacterium isolated from river water.</title>
        <authorList>
            <person name="Choi A."/>
        </authorList>
    </citation>
    <scope>NUCLEOTIDE SEQUENCE [LARGE SCALE GENOMIC DNA]</scope>
    <source>
        <strain evidence="3 4">SJW1-2</strain>
    </source>
</reference>
<name>A0A2K3V1B8_9DEIO</name>
<evidence type="ECO:0000313" key="4">
    <source>
        <dbReference type="Proteomes" id="UP000236379"/>
    </source>
</evidence>
<evidence type="ECO:0000259" key="2">
    <source>
        <dbReference type="Pfam" id="PF17775"/>
    </source>
</evidence>
<dbReference type="InterPro" id="IPR048469">
    <property type="entry name" value="YchJ-like_M"/>
</dbReference>
<dbReference type="Proteomes" id="UP000236379">
    <property type="component" value="Unassembled WGS sequence"/>
</dbReference>
<sequence>MPLAYPPFKSCPCGTGRSYSHCCGPAHDGSRPPATPEALMRARYCAYALGNAPFILATWHPQHRPAQLTLDSGTRYKSLSVHRAQGREVEFTATLKVAGGETLRVHERSRFTQLSGRWVYVDDVTPPTVESSGT</sequence>
<protein>
    <recommendedName>
        <fullName evidence="1">UPF0225 protein CVO96_15540</fullName>
    </recommendedName>
</protein>
<comment type="similarity">
    <text evidence="1">Belongs to the UPF0225 family.</text>
</comment>